<name>A0ABU6WP76_9FABA</name>
<proteinExistence type="predicted"/>
<evidence type="ECO:0000313" key="2">
    <source>
        <dbReference type="EMBL" id="MED6187109.1"/>
    </source>
</evidence>
<protein>
    <submittedName>
        <fullName evidence="2">Uncharacterized protein</fullName>
    </submittedName>
</protein>
<comment type="caution">
    <text evidence="2">The sequence shown here is derived from an EMBL/GenBank/DDBJ whole genome shotgun (WGS) entry which is preliminary data.</text>
</comment>
<feature type="compositionally biased region" description="Acidic residues" evidence="1">
    <location>
        <begin position="165"/>
        <end position="212"/>
    </location>
</feature>
<feature type="compositionally biased region" description="Polar residues" evidence="1">
    <location>
        <begin position="117"/>
        <end position="126"/>
    </location>
</feature>
<dbReference type="Proteomes" id="UP001341840">
    <property type="component" value="Unassembled WGS sequence"/>
</dbReference>
<keyword evidence="3" id="KW-1185">Reference proteome</keyword>
<accession>A0ABU6WP76</accession>
<gene>
    <name evidence="2" type="ORF">PIB30_073250</name>
</gene>
<feature type="region of interest" description="Disordered" evidence="1">
    <location>
        <begin position="39"/>
        <end position="216"/>
    </location>
</feature>
<evidence type="ECO:0000313" key="3">
    <source>
        <dbReference type="Proteomes" id="UP001341840"/>
    </source>
</evidence>
<organism evidence="2 3">
    <name type="scientific">Stylosanthes scabra</name>
    <dbReference type="NCBI Taxonomy" id="79078"/>
    <lineage>
        <taxon>Eukaryota</taxon>
        <taxon>Viridiplantae</taxon>
        <taxon>Streptophyta</taxon>
        <taxon>Embryophyta</taxon>
        <taxon>Tracheophyta</taxon>
        <taxon>Spermatophyta</taxon>
        <taxon>Magnoliopsida</taxon>
        <taxon>eudicotyledons</taxon>
        <taxon>Gunneridae</taxon>
        <taxon>Pentapetalae</taxon>
        <taxon>rosids</taxon>
        <taxon>fabids</taxon>
        <taxon>Fabales</taxon>
        <taxon>Fabaceae</taxon>
        <taxon>Papilionoideae</taxon>
        <taxon>50 kb inversion clade</taxon>
        <taxon>dalbergioids sensu lato</taxon>
        <taxon>Dalbergieae</taxon>
        <taxon>Pterocarpus clade</taxon>
        <taxon>Stylosanthes</taxon>
    </lineage>
</organism>
<sequence length="244" mass="27752">MTPTDKAMIDISSGGALMNKTPEEAWELMRLWPMLTNILTEGPPRQPDDSQQKPVNHYGIYSYNSHHTDECPPPRFSKGKPRNKGGGEKNGVSTNSTDRNAIEDHQPANPNPITFPYSVTITTSTKPQRRHKCFHSKEGKGEKDEDENEEGSISWWYNLLAQLVDSDDEEDEESKDESEEEDEDESAEEDTEDESAEAEDQTEEEENEDEEEVYNKRTSFIATLFNDKEIKEEVPFTCEDPGLA</sequence>
<reference evidence="2 3" key="1">
    <citation type="journal article" date="2023" name="Plants (Basel)">
        <title>Bridging the Gap: Combining Genomics and Transcriptomics Approaches to Understand Stylosanthes scabra, an Orphan Legume from the Brazilian Caatinga.</title>
        <authorList>
            <person name="Ferreira-Neto J.R.C."/>
            <person name="da Silva M.D."/>
            <person name="Binneck E."/>
            <person name="de Melo N.F."/>
            <person name="da Silva R.H."/>
            <person name="de Melo A.L.T.M."/>
            <person name="Pandolfi V."/>
            <person name="Bustamante F.O."/>
            <person name="Brasileiro-Vidal A.C."/>
            <person name="Benko-Iseppon A.M."/>
        </authorList>
    </citation>
    <scope>NUCLEOTIDE SEQUENCE [LARGE SCALE GENOMIC DNA]</scope>
    <source>
        <tissue evidence="2">Leaves</tissue>
    </source>
</reference>
<dbReference type="EMBL" id="JASCZI010182127">
    <property type="protein sequence ID" value="MED6187109.1"/>
    <property type="molecule type" value="Genomic_DNA"/>
</dbReference>
<evidence type="ECO:0000256" key="1">
    <source>
        <dbReference type="SAM" id="MobiDB-lite"/>
    </source>
</evidence>